<feature type="compositionally biased region" description="Polar residues" evidence="4">
    <location>
        <begin position="328"/>
        <end position="339"/>
    </location>
</feature>
<dbReference type="InterPro" id="IPR013761">
    <property type="entry name" value="SAM/pointed_sf"/>
</dbReference>
<evidence type="ECO:0000256" key="2">
    <source>
        <dbReference type="ARBA" id="ARBA00022490"/>
    </source>
</evidence>
<comment type="caution">
    <text evidence="6">The sequence shown here is derived from an EMBL/GenBank/DDBJ whole genome shotgun (WGS) entry which is preliminary data.</text>
</comment>
<dbReference type="Pfam" id="PF07647">
    <property type="entry name" value="SAM_2"/>
    <property type="match status" value="1"/>
</dbReference>
<gene>
    <name evidence="6" type="ORF">BCR36DRAFT_394905</name>
</gene>
<evidence type="ECO:0000313" key="7">
    <source>
        <dbReference type="Proteomes" id="UP000193719"/>
    </source>
</evidence>
<reference evidence="6 7" key="1">
    <citation type="submission" date="2016-08" db="EMBL/GenBank/DDBJ databases">
        <title>Genomes of anaerobic fungi encode conserved fungal cellulosomes for biomass hydrolysis.</title>
        <authorList>
            <consortium name="DOE Joint Genome Institute"/>
            <person name="Haitjema C.H."/>
            <person name="Gilmore S.P."/>
            <person name="Henske J.K."/>
            <person name="Solomon K.V."/>
            <person name="De Groot R."/>
            <person name="Kuo A."/>
            <person name="Mondo S.J."/>
            <person name="Salamov A.A."/>
            <person name="Labutti K."/>
            <person name="Zhao Z."/>
            <person name="Chiniquy J."/>
            <person name="Barry K."/>
            <person name="Brewer H.M."/>
            <person name="Purvine S.O."/>
            <person name="Wright A.T."/>
            <person name="Boxma B."/>
            <person name="Van Alen T."/>
            <person name="Hackstein J.H."/>
            <person name="Baker S.E."/>
            <person name="Grigoriev I.V."/>
            <person name="O'Malley M.A."/>
        </authorList>
    </citation>
    <scope>NUCLEOTIDE SEQUENCE [LARGE SCALE GENOMIC DNA]</scope>
    <source>
        <strain evidence="7">finn</strain>
    </source>
</reference>
<comment type="subcellular location">
    <subcellularLocation>
        <location evidence="1">Cytoplasm</location>
    </subcellularLocation>
</comment>
<keyword evidence="2" id="KW-0963">Cytoplasm</keyword>
<dbReference type="InterPro" id="IPR057327">
    <property type="entry name" value="Vts1_dom"/>
</dbReference>
<protein>
    <recommendedName>
        <fullName evidence="5">SAM domain-containing protein</fullName>
    </recommendedName>
</protein>
<evidence type="ECO:0000313" key="6">
    <source>
        <dbReference type="EMBL" id="ORX58475.1"/>
    </source>
</evidence>
<dbReference type="PROSITE" id="PS50105">
    <property type="entry name" value="SAM_DOMAIN"/>
    <property type="match status" value="1"/>
</dbReference>
<dbReference type="GO" id="GO:0003729">
    <property type="term" value="F:mRNA binding"/>
    <property type="evidence" value="ECO:0007669"/>
    <property type="project" value="TreeGrafter"/>
</dbReference>
<feature type="region of interest" description="Disordered" evidence="4">
    <location>
        <begin position="209"/>
        <end position="228"/>
    </location>
</feature>
<feature type="compositionally biased region" description="Basic residues" evidence="4">
    <location>
        <begin position="278"/>
        <end position="293"/>
    </location>
</feature>
<organism evidence="6 7">
    <name type="scientific">Piromyces finnis</name>
    <dbReference type="NCBI Taxonomy" id="1754191"/>
    <lineage>
        <taxon>Eukaryota</taxon>
        <taxon>Fungi</taxon>
        <taxon>Fungi incertae sedis</taxon>
        <taxon>Chytridiomycota</taxon>
        <taxon>Chytridiomycota incertae sedis</taxon>
        <taxon>Neocallimastigomycetes</taxon>
        <taxon>Neocallimastigales</taxon>
        <taxon>Neocallimastigaceae</taxon>
        <taxon>Piromyces</taxon>
    </lineage>
</organism>
<reference evidence="6 7" key="2">
    <citation type="submission" date="2016-08" db="EMBL/GenBank/DDBJ databases">
        <title>Pervasive Adenine N6-methylation of Active Genes in Fungi.</title>
        <authorList>
            <consortium name="DOE Joint Genome Institute"/>
            <person name="Mondo S.J."/>
            <person name="Dannebaum R.O."/>
            <person name="Kuo R.C."/>
            <person name="Labutti K."/>
            <person name="Haridas S."/>
            <person name="Kuo A."/>
            <person name="Salamov A."/>
            <person name="Ahrendt S.R."/>
            <person name="Lipzen A."/>
            <person name="Sullivan W."/>
            <person name="Andreopoulos W.B."/>
            <person name="Clum A."/>
            <person name="Lindquist E."/>
            <person name="Daum C."/>
            <person name="Ramamoorthy G.K."/>
            <person name="Gryganskyi A."/>
            <person name="Culley D."/>
            <person name="Magnuson J.K."/>
            <person name="James T.Y."/>
            <person name="O'Malley M.A."/>
            <person name="Stajich J.E."/>
            <person name="Spatafora J.W."/>
            <person name="Visel A."/>
            <person name="Grigoriev I.V."/>
        </authorList>
    </citation>
    <scope>NUCLEOTIDE SEQUENCE [LARGE SCALE GENOMIC DNA]</scope>
    <source>
        <strain evidence="7">finn</strain>
    </source>
</reference>
<dbReference type="Proteomes" id="UP000193719">
    <property type="component" value="Unassembled WGS sequence"/>
</dbReference>
<dbReference type="GO" id="GO:0000932">
    <property type="term" value="C:P-body"/>
    <property type="evidence" value="ECO:0007669"/>
    <property type="project" value="TreeGrafter"/>
</dbReference>
<feature type="region of interest" description="Disordered" evidence="4">
    <location>
        <begin position="456"/>
        <end position="498"/>
    </location>
</feature>
<feature type="compositionally biased region" description="Low complexity" evidence="4">
    <location>
        <begin position="366"/>
        <end position="377"/>
    </location>
</feature>
<feature type="region of interest" description="Disordered" evidence="4">
    <location>
        <begin position="267"/>
        <end position="384"/>
    </location>
</feature>
<dbReference type="InterPro" id="IPR050897">
    <property type="entry name" value="SMAUG/VTS1_RNA-bind"/>
</dbReference>
<dbReference type="GO" id="GO:0000289">
    <property type="term" value="P:nuclear-transcribed mRNA poly(A) tail shortening"/>
    <property type="evidence" value="ECO:0007669"/>
    <property type="project" value="TreeGrafter"/>
</dbReference>
<feature type="region of interest" description="Disordered" evidence="4">
    <location>
        <begin position="1"/>
        <end position="32"/>
    </location>
</feature>
<evidence type="ECO:0000256" key="3">
    <source>
        <dbReference type="ARBA" id="ARBA00022884"/>
    </source>
</evidence>
<keyword evidence="7" id="KW-1185">Reference proteome</keyword>
<name>A0A1Y1VKA7_9FUNG</name>
<dbReference type="Pfam" id="PF25479">
    <property type="entry name" value="Vts1"/>
    <property type="match status" value="1"/>
</dbReference>
<proteinExistence type="predicted"/>
<keyword evidence="3" id="KW-0694">RNA-binding</keyword>
<dbReference type="Gene3D" id="1.10.150.50">
    <property type="entry name" value="Transcription Factor, Ets-1"/>
    <property type="match status" value="1"/>
</dbReference>
<dbReference type="PANTHER" id="PTHR12515">
    <property type="entry name" value="STERILE ALPHA MOTIF DOMAIN CONTAINING PROTEIN 4-RELATED"/>
    <property type="match status" value="1"/>
</dbReference>
<dbReference type="InterPro" id="IPR001660">
    <property type="entry name" value="SAM"/>
</dbReference>
<feature type="compositionally biased region" description="Low complexity" evidence="4">
    <location>
        <begin position="15"/>
        <end position="28"/>
    </location>
</feature>
<evidence type="ECO:0000256" key="4">
    <source>
        <dbReference type="SAM" id="MobiDB-lite"/>
    </source>
</evidence>
<dbReference type="PANTHER" id="PTHR12515:SF5">
    <property type="entry name" value="PROTEIN SMAUG"/>
    <property type="match status" value="1"/>
</dbReference>
<sequence length="498" mass="55412">MKISSMSSPPAAANLLGQPSQPSLSSDLLGGGDFQRPASDILVGSAMASGQQAARTTFGLQAGRPASEVINKNTKSPEADAIDRLYEDLNYYEKTLEEMAAAKLDDNFREELKAIEQWFSVLSNCERTTALYSLLQQATPVQIRFFITVLQQMAQKETPGNVDKGHDRDYLYPPKSPGVNGRKFYPRHSAPIDDSQFKKMNDDGIYHHPHHDDNRGYMGNRRGSTHSLKGKDEMMKQKLDLEMTGMNNAQGWALNNYVNNQNNLRERTSSLQQQQQHHNNHKNSTHINTKRSFNKMNSPKSPAFPKPLSPLITKNNGNDKNMPPVSPGGSNKWGSSSNRGGYAHSEYSDVDDDANSRRGGSQYHRAGSTAGSTTAGSVSGKDKGKIPDKIELELLEDIPTWLRSLRLHKYTPIFESMSWKEIVILNDDELTQKGVAALGARRKLLKVFAMVQEEAKKQNIELPKPKAPEIPPETKESPDEDKLSETETNKEATSENSN</sequence>
<dbReference type="AlphaFoldDB" id="A0A1Y1VKA7"/>
<dbReference type="EMBL" id="MCFH01000004">
    <property type="protein sequence ID" value="ORX58475.1"/>
    <property type="molecule type" value="Genomic_DNA"/>
</dbReference>
<feature type="domain" description="SAM" evidence="5">
    <location>
        <begin position="396"/>
        <end position="454"/>
    </location>
</feature>
<accession>A0A1Y1VKA7</accession>
<evidence type="ECO:0000256" key="1">
    <source>
        <dbReference type="ARBA" id="ARBA00004496"/>
    </source>
</evidence>
<dbReference type="SUPFAM" id="SSF47769">
    <property type="entry name" value="SAM/Pointed domain"/>
    <property type="match status" value="1"/>
</dbReference>
<dbReference type="OrthoDB" id="2155283at2759"/>
<dbReference type="SMART" id="SM00454">
    <property type="entry name" value="SAM"/>
    <property type="match status" value="1"/>
</dbReference>
<evidence type="ECO:0000259" key="5">
    <source>
        <dbReference type="PROSITE" id="PS50105"/>
    </source>
</evidence>